<evidence type="ECO:0000313" key="8">
    <source>
        <dbReference type="EMBL" id="ORY74608.1"/>
    </source>
</evidence>
<evidence type="ECO:0000256" key="6">
    <source>
        <dbReference type="RuleBase" id="RU368003"/>
    </source>
</evidence>
<evidence type="ECO:0000313" key="9">
    <source>
        <dbReference type="Proteomes" id="UP000193685"/>
    </source>
</evidence>
<keyword evidence="3 6" id="KW-0698">rRNA processing</keyword>
<dbReference type="OMA" id="GDTGNEY"/>
<dbReference type="Proteomes" id="UP000193685">
    <property type="component" value="Unassembled WGS sequence"/>
</dbReference>
<feature type="compositionally biased region" description="Basic residues" evidence="7">
    <location>
        <begin position="242"/>
        <end position="265"/>
    </location>
</feature>
<evidence type="ECO:0000256" key="5">
    <source>
        <dbReference type="ARBA" id="ARBA00023242"/>
    </source>
</evidence>
<feature type="region of interest" description="Disordered" evidence="7">
    <location>
        <begin position="112"/>
        <end position="149"/>
    </location>
</feature>
<dbReference type="PANTHER" id="PTHR15341:SF3">
    <property type="entry name" value="NUCLEAR NUCLEIC ACID-BINDING PROTEIN C1D"/>
    <property type="match status" value="1"/>
</dbReference>
<comment type="similarity">
    <text evidence="2 6">Belongs to the C1D family.</text>
</comment>
<name>A0A1Y2ESQ4_PROLT</name>
<dbReference type="OrthoDB" id="1421013at2759"/>
<protein>
    <recommendedName>
        <fullName evidence="6">Exosome complex protein</fullName>
    </recommendedName>
</protein>
<keyword evidence="4 6" id="KW-0694">RNA-binding</keyword>
<dbReference type="GO" id="GO:0005730">
    <property type="term" value="C:nucleolus"/>
    <property type="evidence" value="ECO:0007669"/>
    <property type="project" value="TreeGrafter"/>
</dbReference>
<keyword evidence="5 6" id="KW-0539">Nucleus</keyword>
<reference evidence="8 9" key="1">
    <citation type="submission" date="2016-07" db="EMBL/GenBank/DDBJ databases">
        <title>Pervasive Adenine N6-methylation of Active Genes in Fungi.</title>
        <authorList>
            <consortium name="DOE Joint Genome Institute"/>
            <person name="Mondo S.J."/>
            <person name="Dannebaum R.O."/>
            <person name="Kuo R.C."/>
            <person name="Labutti K."/>
            <person name="Haridas S."/>
            <person name="Kuo A."/>
            <person name="Salamov A."/>
            <person name="Ahrendt S.R."/>
            <person name="Lipzen A."/>
            <person name="Sullivan W."/>
            <person name="Andreopoulos W.B."/>
            <person name="Clum A."/>
            <person name="Lindquist E."/>
            <person name="Daum C."/>
            <person name="Ramamoorthy G.K."/>
            <person name="Gryganskyi A."/>
            <person name="Culley D."/>
            <person name="Magnuson J.K."/>
            <person name="James T.Y."/>
            <person name="O'Malley M.A."/>
            <person name="Stajich J.E."/>
            <person name="Spatafora J.W."/>
            <person name="Visel A."/>
            <person name="Grigoriev I.V."/>
        </authorList>
    </citation>
    <scope>NUCLEOTIDE SEQUENCE [LARGE SCALE GENOMIC DNA]</scope>
    <source>
        <strain evidence="8 9">12-1054</strain>
    </source>
</reference>
<dbReference type="InterPro" id="IPR011082">
    <property type="entry name" value="Exosome-assoc_fac/DNA_repair"/>
</dbReference>
<feature type="compositionally biased region" description="Acidic residues" evidence="7">
    <location>
        <begin position="211"/>
        <end position="220"/>
    </location>
</feature>
<evidence type="ECO:0000256" key="2">
    <source>
        <dbReference type="ARBA" id="ARBA00009154"/>
    </source>
</evidence>
<gene>
    <name evidence="8" type="ORF">BCR37DRAFT_384427</name>
</gene>
<dbReference type="GO" id="GO:0000178">
    <property type="term" value="C:exosome (RNase complex)"/>
    <property type="evidence" value="ECO:0007669"/>
    <property type="project" value="TreeGrafter"/>
</dbReference>
<dbReference type="PANTHER" id="PTHR15341">
    <property type="entry name" value="SUN-COR STEROID HORMONE RECEPTOR CO-REPRESSOR"/>
    <property type="match status" value="1"/>
</dbReference>
<comment type="function">
    <text evidence="6">Required for exosome-dependent processing of pre-rRNA and small nucleolar RNA (snRNA) precursors. Involved in processing of 35S pre-rRNA at the A0, A1 and A2 sites.</text>
</comment>
<dbReference type="AlphaFoldDB" id="A0A1Y2ESQ4"/>
<dbReference type="RefSeq" id="XP_040722082.1">
    <property type="nucleotide sequence ID" value="XM_040870226.1"/>
</dbReference>
<comment type="caution">
    <text evidence="8">The sequence shown here is derived from an EMBL/GenBank/DDBJ whole genome shotgun (WGS) entry which is preliminary data.</text>
</comment>
<dbReference type="STRING" id="56484.A0A1Y2ESQ4"/>
<dbReference type="EMBL" id="MCFI01000029">
    <property type="protein sequence ID" value="ORY74608.1"/>
    <property type="molecule type" value="Genomic_DNA"/>
</dbReference>
<comment type="subcellular location">
    <subcellularLocation>
        <location evidence="1 6">Nucleus</location>
    </subcellularLocation>
</comment>
<dbReference type="GO" id="GO:0000460">
    <property type="term" value="P:maturation of 5.8S rRNA"/>
    <property type="evidence" value="ECO:0007669"/>
    <property type="project" value="TreeGrafter"/>
</dbReference>
<dbReference type="GO" id="GO:0003677">
    <property type="term" value="F:DNA binding"/>
    <property type="evidence" value="ECO:0007669"/>
    <property type="project" value="TreeGrafter"/>
</dbReference>
<organism evidence="8 9">
    <name type="scientific">Protomyces lactucae-debilis</name>
    <dbReference type="NCBI Taxonomy" id="2754530"/>
    <lineage>
        <taxon>Eukaryota</taxon>
        <taxon>Fungi</taxon>
        <taxon>Dikarya</taxon>
        <taxon>Ascomycota</taxon>
        <taxon>Taphrinomycotina</taxon>
        <taxon>Taphrinomycetes</taxon>
        <taxon>Taphrinales</taxon>
        <taxon>Protomycetaceae</taxon>
        <taxon>Protomyces</taxon>
    </lineage>
</organism>
<feature type="compositionally biased region" description="Basic and acidic residues" evidence="7">
    <location>
        <begin position="221"/>
        <end position="241"/>
    </location>
</feature>
<evidence type="ECO:0000256" key="3">
    <source>
        <dbReference type="ARBA" id="ARBA00022552"/>
    </source>
</evidence>
<evidence type="ECO:0000256" key="1">
    <source>
        <dbReference type="ARBA" id="ARBA00004123"/>
    </source>
</evidence>
<evidence type="ECO:0000256" key="7">
    <source>
        <dbReference type="SAM" id="MobiDB-lite"/>
    </source>
</evidence>
<accession>A0A1Y2ESQ4</accession>
<dbReference type="GO" id="GO:0003723">
    <property type="term" value="F:RNA binding"/>
    <property type="evidence" value="ECO:0007669"/>
    <property type="project" value="UniProtKB-UniRule"/>
</dbReference>
<sequence>MELDTAAVHDQLLDLQDALRLVQSTLTPLNLARPHEEASQKSSKLVHYCKETDLPPLDRAKLLVAMGYAVDSLLFCALKVQGTNTETHIIMRELERIKQYVGKIKDAAARQKHEEAAADASSSKGGVDQEAAGRTVKHALSGNTAHDRDRALRVARQNAMLQEKLRTAAASASATASAGSGESQEVEALPSIGKHTRFANSQLNRPGLDEATVEDEEEETLAIHDEPSTATGEESKEESRVRVRKERRSAKKERIRRQKEKKQGM</sequence>
<proteinExistence type="inferred from homology"/>
<dbReference type="GeneID" id="63786825"/>
<feature type="region of interest" description="Disordered" evidence="7">
    <location>
        <begin position="197"/>
        <end position="265"/>
    </location>
</feature>
<dbReference type="Pfam" id="PF04000">
    <property type="entry name" value="Sas10_Utp3"/>
    <property type="match status" value="1"/>
</dbReference>
<evidence type="ECO:0000256" key="4">
    <source>
        <dbReference type="ARBA" id="ARBA00022884"/>
    </source>
</evidence>
<dbReference type="InterPro" id="IPR007146">
    <property type="entry name" value="Sas10/Utp3/C1D"/>
</dbReference>
<keyword evidence="9" id="KW-1185">Reference proteome</keyword>
<dbReference type="GO" id="GO:0010468">
    <property type="term" value="P:regulation of gene expression"/>
    <property type="evidence" value="ECO:0007669"/>
    <property type="project" value="TreeGrafter"/>
</dbReference>